<accession>A0A286U3G3</accession>
<organism evidence="1 2">
    <name type="scientific">Candidatus Scalindua japonica</name>
    <dbReference type="NCBI Taxonomy" id="1284222"/>
    <lineage>
        <taxon>Bacteria</taxon>
        <taxon>Pseudomonadati</taxon>
        <taxon>Planctomycetota</taxon>
        <taxon>Candidatus Brocadiia</taxon>
        <taxon>Candidatus Brocadiales</taxon>
        <taxon>Candidatus Scalinduaceae</taxon>
        <taxon>Candidatus Scalindua</taxon>
    </lineage>
</organism>
<dbReference type="RefSeq" id="WP_096896022.1">
    <property type="nucleotide sequence ID" value="NZ_BAOS01000036.1"/>
</dbReference>
<dbReference type="EMBL" id="BAOS01000036">
    <property type="protein sequence ID" value="GAX62631.1"/>
    <property type="molecule type" value="Genomic_DNA"/>
</dbReference>
<dbReference type="Proteomes" id="UP000218542">
    <property type="component" value="Unassembled WGS sequence"/>
</dbReference>
<comment type="caution">
    <text evidence="1">The sequence shown here is derived from an EMBL/GenBank/DDBJ whole genome shotgun (WGS) entry which is preliminary data.</text>
</comment>
<evidence type="ECO:0000313" key="1">
    <source>
        <dbReference type="EMBL" id="GAX62631.1"/>
    </source>
</evidence>
<reference evidence="2" key="1">
    <citation type="journal article" date="2017" name="Environ. Microbiol. Rep.">
        <title>Genetic Diversity of Marine Anaerobic Ammonium-Oxidizing Bacteria as Revealed by Genomic and Proteomic Analyses of 'Candidatus Scalindua japonica'.</title>
        <authorList>
            <person name="Oshiki M."/>
            <person name="Mizuto K."/>
            <person name="Kimura Z."/>
            <person name="Kindaichi T."/>
            <person name="Satoh H."/>
            <person name="Okabe S."/>
        </authorList>
    </citation>
    <scope>NUCLEOTIDE SEQUENCE [LARGE SCALE GENOMIC DNA]</scope>
    <source>
        <strain evidence="2">husup-a2</strain>
    </source>
</reference>
<protein>
    <submittedName>
        <fullName evidence="1">Outer membrane protein</fullName>
    </submittedName>
</protein>
<proteinExistence type="predicted"/>
<sequence length="85" mass="9713">MSSLLDIELDYFAILDNPVARLNKILNWGSKPAYKGIGYIIHLSSDPLQTSKRLESQSIQLDKNKKYRWSSFAIKPGHSFTIEQS</sequence>
<name>A0A286U3G3_9BACT</name>
<evidence type="ECO:0000313" key="2">
    <source>
        <dbReference type="Proteomes" id="UP000218542"/>
    </source>
</evidence>
<keyword evidence="2" id="KW-1185">Reference proteome</keyword>
<gene>
    <name evidence="1" type="ORF">SCALIN_C36_0020</name>
</gene>
<dbReference type="AlphaFoldDB" id="A0A286U3G3"/>